<keyword evidence="5 6" id="KW-0472">Membrane</keyword>
<evidence type="ECO:0000256" key="1">
    <source>
        <dbReference type="ARBA" id="ARBA00004651"/>
    </source>
</evidence>
<keyword evidence="4 6" id="KW-1133">Transmembrane helix</keyword>
<feature type="transmembrane region" description="Helical" evidence="6">
    <location>
        <begin position="282"/>
        <end position="303"/>
    </location>
</feature>
<feature type="transmembrane region" description="Helical" evidence="6">
    <location>
        <begin position="448"/>
        <end position="468"/>
    </location>
</feature>
<name>A0A7X0F4V4_9HYPH</name>
<dbReference type="RefSeq" id="WP_184698169.1">
    <property type="nucleotide sequence ID" value="NZ_BAABEG010000001.1"/>
</dbReference>
<feature type="transmembrane region" description="Helical" evidence="6">
    <location>
        <begin position="315"/>
        <end position="337"/>
    </location>
</feature>
<sequence length="850" mass="91388">MAGLAQCQDEVPGRVPGRLCPGLAARRAMTAHPPSLRHSGSGPIPGRGRRGWNWKSLVPSGLMASSLLRNGYALIANSGLSAVLGLAFWFLAARYCSQEAIGLGGAITATIVNLSNAAQLNFGNLLVRFVPTIGNRSGRLILFAYATSVVASVIVAAVFLLVVGAFMPKLDVLTDSVGVIAWFVATVAIWSVFALQDSALSGLRQSIWVPVSKTIYQVVKIAMLVPLALVGLGWEAIALSWTAPVLVFVLAVNLLIFRHLLPKAGPGDPRLFDRRAMARFFGWDYIGSVSMMVAWTATPLIVLNLVGAAESASFFVAWTIFTSLYYVGSSMGLSLLAEGASDSGRLRTLAADAAVMSVLPLLGLVVLMLVFAHPVMSVFGAAYAAEGASILRVFTITSVVSAVLSIYLSIARTKGWMRSVAAVEVSLMVLALGAGAVLVRLQGPIGMAHAWLLAMLVVTCGIGVVALVSNRRHSLHDWSLALAHSLSRLAGPLLPSGRRHVAVLPGETDLVPVLGLTGTPDAFRWQALSSGQGPEGTAIIYLGDHADDGRAEHGFDTHAILRSARDPVAAAYLERMIDNLDLLRADPRLEGLLPLLPSLLAVRRADGIVECMESMVAGEDGNALLQTPMRLQFGLAEAARAMALLHDQTSSLQAIDEIWFREWVERPAAQLLHLKGSLMSPARRKQALEMFVAAQRRYWLERDERLGWCHGDLQLRNLRFSRTGGAGVRLASILEWGNARSNAPGGFDSCGLAIAARMSASTEPLGGVVADLLWEPAWHVDERTWLSGAADDDRHWSRDTEAIRAMVGLVWLHQVSERSRDRNRSEVSRLWIVSNVDRVLRIVSSNGGAI</sequence>
<dbReference type="GO" id="GO:0005886">
    <property type="term" value="C:plasma membrane"/>
    <property type="evidence" value="ECO:0007669"/>
    <property type="project" value="UniProtKB-SubCell"/>
</dbReference>
<dbReference type="Proteomes" id="UP000536262">
    <property type="component" value="Unassembled WGS sequence"/>
</dbReference>
<comment type="caution">
    <text evidence="8">The sequence shown here is derived from an EMBL/GenBank/DDBJ whole genome shotgun (WGS) entry which is preliminary data.</text>
</comment>
<dbReference type="AlphaFoldDB" id="A0A7X0F4V4"/>
<gene>
    <name evidence="8" type="ORF">GGR00_000858</name>
</gene>
<evidence type="ECO:0000256" key="5">
    <source>
        <dbReference type="ARBA" id="ARBA00023136"/>
    </source>
</evidence>
<dbReference type="SUPFAM" id="SSF56112">
    <property type="entry name" value="Protein kinase-like (PK-like)"/>
    <property type="match status" value="1"/>
</dbReference>
<dbReference type="EMBL" id="JACHOU010000002">
    <property type="protein sequence ID" value="MBB6353090.1"/>
    <property type="molecule type" value="Genomic_DNA"/>
</dbReference>
<dbReference type="InterPro" id="IPR050833">
    <property type="entry name" value="Poly_Biosynth_Transport"/>
</dbReference>
<reference evidence="8 9" key="1">
    <citation type="submission" date="2020-08" db="EMBL/GenBank/DDBJ databases">
        <title>Genomic Encyclopedia of Type Strains, Phase IV (KMG-IV): sequencing the most valuable type-strain genomes for metagenomic binning, comparative biology and taxonomic classification.</title>
        <authorList>
            <person name="Goeker M."/>
        </authorList>
    </citation>
    <scope>NUCLEOTIDE SEQUENCE [LARGE SCALE GENOMIC DNA]</scope>
    <source>
        <strain evidence="8 9">DSM 7051</strain>
    </source>
</reference>
<feature type="transmembrane region" description="Helical" evidence="6">
    <location>
        <begin position="72"/>
        <end position="92"/>
    </location>
</feature>
<dbReference type="PANTHER" id="PTHR30250:SF11">
    <property type="entry name" value="O-ANTIGEN TRANSPORTER-RELATED"/>
    <property type="match status" value="1"/>
</dbReference>
<proteinExistence type="predicted"/>
<dbReference type="PANTHER" id="PTHR30250">
    <property type="entry name" value="PST FAMILY PREDICTED COLANIC ACID TRANSPORTER"/>
    <property type="match status" value="1"/>
</dbReference>
<feature type="transmembrane region" description="Helical" evidence="6">
    <location>
        <begin position="179"/>
        <end position="195"/>
    </location>
</feature>
<feature type="transmembrane region" description="Helical" evidence="6">
    <location>
        <begin position="390"/>
        <end position="410"/>
    </location>
</feature>
<keyword evidence="2" id="KW-1003">Cell membrane</keyword>
<feature type="domain" description="Aminoglycoside phosphotransferase" evidence="7">
    <location>
        <begin position="558"/>
        <end position="739"/>
    </location>
</feature>
<accession>A0A7X0F4V4</accession>
<feature type="transmembrane region" description="Helical" evidence="6">
    <location>
        <begin position="422"/>
        <end position="442"/>
    </location>
</feature>
<protein>
    <submittedName>
        <fullName evidence="8">O-antigen/teichoic acid export membrane protein</fullName>
    </submittedName>
</protein>
<feature type="transmembrane region" description="Helical" evidence="6">
    <location>
        <begin position="349"/>
        <end position="370"/>
    </location>
</feature>
<feature type="transmembrane region" description="Helical" evidence="6">
    <location>
        <begin position="240"/>
        <end position="261"/>
    </location>
</feature>
<evidence type="ECO:0000313" key="9">
    <source>
        <dbReference type="Proteomes" id="UP000536262"/>
    </source>
</evidence>
<evidence type="ECO:0000313" key="8">
    <source>
        <dbReference type="EMBL" id="MBB6353090.1"/>
    </source>
</evidence>
<evidence type="ECO:0000256" key="4">
    <source>
        <dbReference type="ARBA" id="ARBA00022989"/>
    </source>
</evidence>
<evidence type="ECO:0000256" key="2">
    <source>
        <dbReference type="ARBA" id="ARBA00022475"/>
    </source>
</evidence>
<feature type="transmembrane region" description="Helical" evidence="6">
    <location>
        <begin position="142"/>
        <end position="167"/>
    </location>
</feature>
<keyword evidence="9" id="KW-1185">Reference proteome</keyword>
<keyword evidence="3 6" id="KW-0812">Transmembrane</keyword>
<dbReference type="InterPro" id="IPR011009">
    <property type="entry name" value="Kinase-like_dom_sf"/>
</dbReference>
<feature type="transmembrane region" description="Helical" evidence="6">
    <location>
        <begin position="215"/>
        <end position="234"/>
    </location>
</feature>
<evidence type="ECO:0000256" key="6">
    <source>
        <dbReference type="SAM" id="Phobius"/>
    </source>
</evidence>
<evidence type="ECO:0000259" key="7">
    <source>
        <dbReference type="Pfam" id="PF01636"/>
    </source>
</evidence>
<comment type="subcellular location">
    <subcellularLocation>
        <location evidence="1">Cell membrane</location>
        <topology evidence="1">Multi-pass membrane protein</topology>
    </subcellularLocation>
</comment>
<organism evidence="8 9">
    <name type="scientific">Aminobacter aganoensis</name>
    <dbReference type="NCBI Taxonomy" id="83264"/>
    <lineage>
        <taxon>Bacteria</taxon>
        <taxon>Pseudomonadati</taxon>
        <taxon>Pseudomonadota</taxon>
        <taxon>Alphaproteobacteria</taxon>
        <taxon>Hyphomicrobiales</taxon>
        <taxon>Phyllobacteriaceae</taxon>
        <taxon>Aminobacter</taxon>
    </lineage>
</organism>
<dbReference type="InterPro" id="IPR002575">
    <property type="entry name" value="Aminoglycoside_PTrfase"/>
</dbReference>
<dbReference type="Pfam" id="PF01636">
    <property type="entry name" value="APH"/>
    <property type="match status" value="1"/>
</dbReference>
<evidence type="ECO:0000256" key="3">
    <source>
        <dbReference type="ARBA" id="ARBA00022692"/>
    </source>
</evidence>